<gene>
    <name evidence="4" type="ORF">Aam_070_024</name>
</gene>
<dbReference type="STRING" id="1120923.SAMN02746095_01514"/>
<accession>A0A0D6PH69</accession>
<dbReference type="SUPFAM" id="SSF55729">
    <property type="entry name" value="Acyl-CoA N-acyltransferases (Nat)"/>
    <property type="match status" value="2"/>
</dbReference>
<protein>
    <submittedName>
        <fullName evidence="4">Acetyltransferase</fullName>
    </submittedName>
</protein>
<keyword evidence="1 4" id="KW-0808">Transferase</keyword>
<dbReference type="EMBL" id="BANC01000068">
    <property type="protein sequence ID" value="GAN81022.1"/>
    <property type="molecule type" value="Genomic_DNA"/>
</dbReference>
<keyword evidence="5" id="KW-1185">Reference proteome</keyword>
<dbReference type="PANTHER" id="PTHR43420:SF47">
    <property type="entry name" value="N-ACETYLTRANSFERASE DOMAIN-CONTAINING PROTEIN"/>
    <property type="match status" value="1"/>
</dbReference>
<dbReference type="PANTHER" id="PTHR43420">
    <property type="entry name" value="ACETYLTRANSFERASE"/>
    <property type="match status" value="1"/>
</dbReference>
<keyword evidence="2" id="KW-0012">Acyltransferase</keyword>
<dbReference type="AlphaFoldDB" id="A0A0D6PH69"/>
<dbReference type="Pfam" id="PF00583">
    <property type="entry name" value="Acetyltransf_1"/>
    <property type="match status" value="2"/>
</dbReference>
<dbReference type="InterPro" id="IPR000182">
    <property type="entry name" value="GNAT_dom"/>
</dbReference>
<dbReference type="RefSeq" id="WP_048879406.1">
    <property type="nucleotide sequence ID" value="NZ_BANC01000068.1"/>
</dbReference>
<dbReference type="InterPro" id="IPR050680">
    <property type="entry name" value="YpeA/RimI_acetyltransf"/>
</dbReference>
<evidence type="ECO:0000256" key="2">
    <source>
        <dbReference type="ARBA" id="ARBA00023315"/>
    </source>
</evidence>
<dbReference type="PROSITE" id="PS51186">
    <property type="entry name" value="GNAT"/>
    <property type="match status" value="2"/>
</dbReference>
<feature type="domain" description="N-acetyltransferase" evidence="3">
    <location>
        <begin position="2"/>
        <end position="163"/>
    </location>
</feature>
<dbReference type="Proteomes" id="UP000032668">
    <property type="component" value="Unassembled WGS sequence"/>
</dbReference>
<comment type="caution">
    <text evidence="4">The sequence shown here is derived from an EMBL/GenBank/DDBJ whole genome shotgun (WGS) entry which is preliminary data.</text>
</comment>
<dbReference type="InterPro" id="IPR016181">
    <property type="entry name" value="Acyl_CoA_acyltransferase"/>
</dbReference>
<dbReference type="OrthoDB" id="5459937at2"/>
<evidence type="ECO:0000313" key="4">
    <source>
        <dbReference type="EMBL" id="GAN81022.1"/>
    </source>
</evidence>
<reference evidence="4 5" key="1">
    <citation type="submission" date="2012-11" db="EMBL/GenBank/DDBJ databases">
        <title>Whole genome sequence of Acidocella aminolytica 101 = DSM 11237.</title>
        <authorList>
            <person name="Azuma Y."/>
            <person name="Higashiura N."/>
            <person name="Hirakawa H."/>
            <person name="Matsushita K."/>
        </authorList>
    </citation>
    <scope>NUCLEOTIDE SEQUENCE [LARGE SCALE GENOMIC DNA]</scope>
    <source>
        <strain evidence="5">101 / DSM 11237</strain>
    </source>
</reference>
<feature type="domain" description="N-acetyltransferase" evidence="3">
    <location>
        <begin position="184"/>
        <end position="341"/>
    </location>
</feature>
<proteinExistence type="predicted"/>
<evidence type="ECO:0000256" key="1">
    <source>
        <dbReference type="ARBA" id="ARBA00022679"/>
    </source>
</evidence>
<evidence type="ECO:0000259" key="3">
    <source>
        <dbReference type="PROSITE" id="PS51186"/>
    </source>
</evidence>
<evidence type="ECO:0000313" key="5">
    <source>
        <dbReference type="Proteomes" id="UP000032668"/>
    </source>
</evidence>
<dbReference type="GO" id="GO:0016747">
    <property type="term" value="F:acyltransferase activity, transferring groups other than amino-acyl groups"/>
    <property type="evidence" value="ECO:0007669"/>
    <property type="project" value="InterPro"/>
</dbReference>
<sequence length="341" mass="36642">MTTIRATRPSDIPAINRIYNQPSVRRFTMGLPFVSLDASAHFFAANQSLRTSLVACGADGTILGEASLTRESSLRRAYAASLGLMVAEESRRQGIGRALLTALLDLADNWLNLQKLELDVFTNNEPAIALYRSAGFEVEVTQHHFAMQDGVLADNFAMARLRPGLVVDRTSPPPRPPQAPRQPFTLRALEPEDAPALAGLMNLPGIRHGTTAIPFMAETAMHGLASATGQHAIAALSGTALTGLAVLQQGQGRALHSATLTSMMVHDAYQGQGIGRALLNAALDLADHWLGLSRVSLAVLAENHPAIRLYESLGFETEGYLRADVFRNGAYADALAMARLR</sequence>
<name>A0A0D6PH69_9PROT</name>
<organism evidence="4 5">
    <name type="scientific">Acidocella aminolytica 101 = DSM 11237</name>
    <dbReference type="NCBI Taxonomy" id="1120923"/>
    <lineage>
        <taxon>Bacteria</taxon>
        <taxon>Pseudomonadati</taxon>
        <taxon>Pseudomonadota</taxon>
        <taxon>Alphaproteobacteria</taxon>
        <taxon>Acetobacterales</taxon>
        <taxon>Acidocellaceae</taxon>
        <taxon>Acidocella</taxon>
    </lineage>
</organism>
<dbReference type="Gene3D" id="3.40.630.30">
    <property type="match status" value="2"/>
</dbReference>